<proteinExistence type="predicted"/>
<dbReference type="Gene3D" id="3.40.50.150">
    <property type="entry name" value="Vaccinia Virus protein VP39"/>
    <property type="match status" value="1"/>
</dbReference>
<organism evidence="1 2">
    <name type="scientific">Ruegeria atlantica</name>
    <dbReference type="NCBI Taxonomy" id="81569"/>
    <lineage>
        <taxon>Bacteria</taxon>
        <taxon>Pseudomonadati</taxon>
        <taxon>Pseudomonadota</taxon>
        <taxon>Alphaproteobacteria</taxon>
        <taxon>Rhodobacterales</taxon>
        <taxon>Roseobacteraceae</taxon>
        <taxon>Ruegeria</taxon>
    </lineage>
</organism>
<protein>
    <submittedName>
        <fullName evidence="1">Bifunctional 3-demethylubiquinone-9 3-methyltransferase/ 2-octaprenyl-6-hydroxy phenol methylase</fullName>
    </submittedName>
</protein>
<dbReference type="SUPFAM" id="SSF53335">
    <property type="entry name" value="S-adenosyl-L-methionine-dependent methyltransferases"/>
    <property type="match status" value="1"/>
</dbReference>
<keyword evidence="1" id="KW-0808">Transferase</keyword>
<dbReference type="GO" id="GO:0032259">
    <property type="term" value="P:methylation"/>
    <property type="evidence" value="ECO:0007669"/>
    <property type="project" value="UniProtKB-KW"/>
</dbReference>
<dbReference type="Pfam" id="PF13489">
    <property type="entry name" value="Methyltransf_23"/>
    <property type="match status" value="1"/>
</dbReference>
<dbReference type="Proteomes" id="UP000050783">
    <property type="component" value="Unassembled WGS sequence"/>
</dbReference>
<dbReference type="InterPro" id="IPR029063">
    <property type="entry name" value="SAM-dependent_MTases_sf"/>
</dbReference>
<dbReference type="CDD" id="cd02440">
    <property type="entry name" value="AdoMet_MTases"/>
    <property type="match status" value="1"/>
</dbReference>
<dbReference type="RefSeq" id="WP_233493515.1">
    <property type="nucleotide sequence ID" value="NZ_CYPU01000072.1"/>
</dbReference>
<keyword evidence="1" id="KW-0489">Methyltransferase</keyword>
<dbReference type="PANTHER" id="PTHR43861">
    <property type="entry name" value="TRANS-ACONITATE 2-METHYLTRANSFERASE-RELATED"/>
    <property type="match status" value="1"/>
</dbReference>
<dbReference type="EMBL" id="CYPU01000072">
    <property type="protein sequence ID" value="CUH50156.1"/>
    <property type="molecule type" value="Genomic_DNA"/>
</dbReference>
<keyword evidence="1" id="KW-0830">Ubiquinone</keyword>
<evidence type="ECO:0000313" key="2">
    <source>
        <dbReference type="Proteomes" id="UP000050783"/>
    </source>
</evidence>
<gene>
    <name evidence="1" type="ORF">RUA4292_04362</name>
</gene>
<accession>A0A0N7LR90</accession>
<dbReference type="PANTHER" id="PTHR43861:SF1">
    <property type="entry name" value="TRANS-ACONITATE 2-METHYLTRANSFERASE"/>
    <property type="match status" value="1"/>
</dbReference>
<reference evidence="1 2" key="1">
    <citation type="submission" date="2015-09" db="EMBL/GenBank/DDBJ databases">
        <authorList>
            <consortium name="Swine Surveillance"/>
        </authorList>
    </citation>
    <scope>NUCLEOTIDE SEQUENCE [LARGE SCALE GENOMIC DNA]</scope>
    <source>
        <strain evidence="1 2">CECT 4292</strain>
    </source>
</reference>
<sequence>MRLLGYFDAYLGFLSIGSVDDLGRNGLDVGCGTGAFAEARAVIQPEGKVTLLEPSGKMLNQAEGALALRGVTTHTARSRLEDFPPAQPFDCVLAAHVLEHCHNPTDALRHMRRQAAPAAKLWLVVSKPHWCTRLSGFSGVTGRTERNRWPRCLRKRGGCWRPSTVFQLARPRAHRAAIWRAPYKHQSGVGTWIDQF</sequence>
<evidence type="ECO:0000313" key="1">
    <source>
        <dbReference type="EMBL" id="CUH50156.1"/>
    </source>
</evidence>
<dbReference type="GO" id="GO:0008168">
    <property type="term" value="F:methyltransferase activity"/>
    <property type="evidence" value="ECO:0007669"/>
    <property type="project" value="UniProtKB-KW"/>
</dbReference>
<dbReference type="STRING" id="81569.RUM4293_02031"/>
<name>A0A0N7LR90_9RHOB</name>
<dbReference type="GeneID" id="55495487"/>
<dbReference type="AlphaFoldDB" id="A0A0N7LR90"/>